<evidence type="ECO:0000313" key="2">
    <source>
        <dbReference type="Proteomes" id="UP001162164"/>
    </source>
</evidence>
<comment type="caution">
    <text evidence="1">The sequence shown here is derived from an EMBL/GenBank/DDBJ whole genome shotgun (WGS) entry which is preliminary data.</text>
</comment>
<evidence type="ECO:0000313" key="1">
    <source>
        <dbReference type="EMBL" id="KAJ8983285.1"/>
    </source>
</evidence>
<dbReference type="EMBL" id="JAPWTJ010000082">
    <property type="protein sequence ID" value="KAJ8983285.1"/>
    <property type="molecule type" value="Genomic_DNA"/>
</dbReference>
<gene>
    <name evidence="1" type="ORF">NQ317_010535</name>
</gene>
<dbReference type="Proteomes" id="UP001162164">
    <property type="component" value="Unassembled WGS sequence"/>
</dbReference>
<proteinExistence type="predicted"/>
<sequence>MVSKDNKTIGMAKKRSILVEKKHITKKYVSRNEQLIQKKLEFVRLQKEKFLEEHALKIELLRKETPRKCLLRTYYFDEKLWNYYAGFYCYNYTNSARLYFRYNYTAYPIMCRNQSTSLPVAIVDNTLFAFYDYTNTTSMNYIKKSFRSDALYNNFINCCHEAVQCCENEMTVNNIQYSKLEIYLVIQPTARLYGTLGHVFHLHKSTQPLGKPVAVRPINHQTTFADKAKKNAIGTKHTNLQYGRTKPITLYVQSLPFTKEDTRSM</sequence>
<reference evidence="1" key="1">
    <citation type="journal article" date="2023" name="Insect Mol. Biol.">
        <title>Genome sequencing provides insights into the evolution of gene families encoding plant cell wall-degrading enzymes in longhorned beetles.</title>
        <authorList>
            <person name="Shin N.R."/>
            <person name="Okamura Y."/>
            <person name="Kirsch R."/>
            <person name="Pauchet Y."/>
        </authorList>
    </citation>
    <scope>NUCLEOTIDE SEQUENCE</scope>
    <source>
        <strain evidence="1">MMC_N1</strain>
    </source>
</reference>
<accession>A0ABQ9K1A3</accession>
<protein>
    <submittedName>
        <fullName evidence="1">Uncharacterized protein</fullName>
    </submittedName>
</protein>
<keyword evidence="2" id="KW-1185">Reference proteome</keyword>
<organism evidence="1 2">
    <name type="scientific">Molorchus minor</name>
    <dbReference type="NCBI Taxonomy" id="1323400"/>
    <lineage>
        <taxon>Eukaryota</taxon>
        <taxon>Metazoa</taxon>
        <taxon>Ecdysozoa</taxon>
        <taxon>Arthropoda</taxon>
        <taxon>Hexapoda</taxon>
        <taxon>Insecta</taxon>
        <taxon>Pterygota</taxon>
        <taxon>Neoptera</taxon>
        <taxon>Endopterygota</taxon>
        <taxon>Coleoptera</taxon>
        <taxon>Polyphaga</taxon>
        <taxon>Cucujiformia</taxon>
        <taxon>Chrysomeloidea</taxon>
        <taxon>Cerambycidae</taxon>
        <taxon>Lamiinae</taxon>
        <taxon>Monochamini</taxon>
        <taxon>Molorchus</taxon>
    </lineage>
</organism>
<name>A0ABQ9K1A3_9CUCU</name>